<dbReference type="Gene3D" id="3.40.50.10540">
    <property type="entry name" value="Crotonobetainyl-coa:carnitine coa-transferase, domain 1"/>
    <property type="match status" value="1"/>
</dbReference>
<proteinExistence type="predicted"/>
<dbReference type="PANTHER" id="PTHR48207:SF4">
    <property type="entry name" value="BLL6097 PROTEIN"/>
    <property type="match status" value="1"/>
</dbReference>
<organism evidence="3 4">
    <name type="scientific">Hydrogenophaga atypica</name>
    <dbReference type="NCBI Taxonomy" id="249409"/>
    <lineage>
        <taxon>Bacteria</taxon>
        <taxon>Pseudomonadati</taxon>
        <taxon>Pseudomonadota</taxon>
        <taxon>Betaproteobacteria</taxon>
        <taxon>Burkholderiales</taxon>
        <taxon>Comamonadaceae</taxon>
        <taxon>Hydrogenophaga</taxon>
    </lineage>
</organism>
<evidence type="ECO:0000313" key="3">
    <source>
        <dbReference type="EMBL" id="MFC7408093.1"/>
    </source>
</evidence>
<accession>A0ABW2QF36</accession>
<dbReference type="GO" id="GO:0016740">
    <property type="term" value="F:transferase activity"/>
    <property type="evidence" value="ECO:0007669"/>
    <property type="project" value="UniProtKB-KW"/>
</dbReference>
<dbReference type="InterPro" id="IPR044855">
    <property type="entry name" value="CoA-Trfase_III_dom3_sf"/>
</dbReference>
<feature type="compositionally biased region" description="Basic and acidic residues" evidence="2">
    <location>
        <begin position="376"/>
        <end position="385"/>
    </location>
</feature>
<evidence type="ECO:0000313" key="4">
    <source>
        <dbReference type="Proteomes" id="UP001596501"/>
    </source>
</evidence>
<dbReference type="PANTHER" id="PTHR48207">
    <property type="entry name" value="SUCCINATE--HYDROXYMETHYLGLUTARATE COA-TRANSFERASE"/>
    <property type="match status" value="1"/>
</dbReference>
<dbReference type="EMBL" id="JBHTCA010000002">
    <property type="protein sequence ID" value="MFC7408093.1"/>
    <property type="molecule type" value="Genomic_DNA"/>
</dbReference>
<dbReference type="InterPro" id="IPR050483">
    <property type="entry name" value="CoA-transferase_III_domain"/>
</dbReference>
<dbReference type="Pfam" id="PF02515">
    <property type="entry name" value="CoA_transf_3"/>
    <property type="match status" value="1"/>
</dbReference>
<feature type="region of interest" description="Disordered" evidence="2">
    <location>
        <begin position="358"/>
        <end position="385"/>
    </location>
</feature>
<dbReference type="InterPro" id="IPR023606">
    <property type="entry name" value="CoA-Trfase_III_dom_1_sf"/>
</dbReference>
<sequence length="405" mass="43849">MKPSEPPRAGPLSGVRVIDMTAVFMGPSATQMLADLGADVIKVEAPGGDVIRGIGPQGAQGLGPLFLGLNRNKRSVVLDVKHPEGKQALLDLLADADVLTYNVRPPAMRRLGLDFETLAALYPQLIYVGMFGFSERGRYAGNAAFDDLIQAACALPQAVALGSGDVPRYVPFTLADRMVGQHAFGVICAALYAREQTGVGQRVDVPMFETLLPQVLGDHLYGQTFVPAQGGFGYPRLLSPERRPYATRDGHVCCLIYTDQQWRQFLNAIGQPEAFDTDPRLANIGTRTRHITELYQWVSDEIAQRSTAELQALLSGTDIPVFPMHTFESVLGDPHLQDIGFFNELEHPQVGAVRNTAVPSEWSGTPPGPATPAPRAGEHSRSVLREAGFDDTRINALLASGALRE</sequence>
<gene>
    <name evidence="3" type="ORF">ACFQPB_04410</name>
</gene>
<dbReference type="RefSeq" id="WP_382220067.1">
    <property type="nucleotide sequence ID" value="NZ_JBHTCA010000002.1"/>
</dbReference>
<reference evidence="4" key="1">
    <citation type="journal article" date="2019" name="Int. J. Syst. Evol. Microbiol.">
        <title>The Global Catalogue of Microorganisms (GCM) 10K type strain sequencing project: providing services to taxonomists for standard genome sequencing and annotation.</title>
        <authorList>
            <consortium name="The Broad Institute Genomics Platform"/>
            <consortium name="The Broad Institute Genome Sequencing Center for Infectious Disease"/>
            <person name="Wu L."/>
            <person name="Ma J."/>
        </authorList>
    </citation>
    <scope>NUCLEOTIDE SEQUENCE [LARGE SCALE GENOMIC DNA]</scope>
    <source>
        <strain evidence="4">CGMCC 1.12371</strain>
    </source>
</reference>
<dbReference type="Proteomes" id="UP001596501">
    <property type="component" value="Unassembled WGS sequence"/>
</dbReference>
<keyword evidence="1 3" id="KW-0808">Transferase</keyword>
<protein>
    <submittedName>
        <fullName evidence="3">CaiB/BaiF CoA transferase family protein</fullName>
    </submittedName>
</protein>
<name>A0ABW2QF36_9BURK</name>
<dbReference type="Gene3D" id="3.30.1540.10">
    <property type="entry name" value="formyl-coa transferase, domain 3"/>
    <property type="match status" value="1"/>
</dbReference>
<evidence type="ECO:0000256" key="1">
    <source>
        <dbReference type="ARBA" id="ARBA00022679"/>
    </source>
</evidence>
<keyword evidence="4" id="KW-1185">Reference proteome</keyword>
<dbReference type="InterPro" id="IPR003673">
    <property type="entry name" value="CoA-Trfase_fam_III"/>
</dbReference>
<evidence type="ECO:0000256" key="2">
    <source>
        <dbReference type="SAM" id="MobiDB-lite"/>
    </source>
</evidence>
<comment type="caution">
    <text evidence="3">The sequence shown here is derived from an EMBL/GenBank/DDBJ whole genome shotgun (WGS) entry which is preliminary data.</text>
</comment>
<dbReference type="SUPFAM" id="SSF89796">
    <property type="entry name" value="CoA-transferase family III (CaiB/BaiF)"/>
    <property type="match status" value="1"/>
</dbReference>